<sequence>MKSPDKNKSLLGVFILLGAILGSIAGEILGSSFTKLSFLKTAYKVGTTSPLNLDLKVLNLAIGLNFDINIMTIMGIVLAIILYRK</sequence>
<dbReference type="Pfam" id="PF14209">
    <property type="entry name" value="DUF4321"/>
    <property type="match status" value="1"/>
</dbReference>
<proteinExistence type="predicted"/>
<dbReference type="EMBL" id="SWQE01000002">
    <property type="protein sequence ID" value="NFJ07861.1"/>
    <property type="molecule type" value="Genomic_DNA"/>
</dbReference>
<reference evidence="6 11" key="1">
    <citation type="journal article" date="2014" name="J. Infect. Dis.">
        <title>Molecular characterization of a novel botulinum neurotoxin type H gene.</title>
        <authorList>
            <person name="Dover N."/>
            <person name="Barash J.R."/>
            <person name="Hill K.K."/>
            <person name="Xie G."/>
            <person name="Arnon S.S."/>
        </authorList>
    </citation>
    <scope>NUCLEOTIDE SEQUENCE [LARGE SCALE GENOMIC DNA]</scope>
    <source>
        <strain evidence="6 11">IBCA10-7060</strain>
    </source>
</reference>
<dbReference type="AlphaFoldDB" id="A0A0A2H9V1"/>
<dbReference type="EMBL" id="SWRJ01000002">
    <property type="protein sequence ID" value="NFI21126.1"/>
    <property type="molecule type" value="Genomic_DNA"/>
</dbReference>
<evidence type="ECO:0000313" key="7">
    <source>
        <dbReference type="Proteomes" id="UP000238070"/>
    </source>
</evidence>
<evidence type="ECO:0000313" key="2">
    <source>
        <dbReference type="EMBL" id="AVP64207.1"/>
    </source>
</evidence>
<organism evidence="4 10">
    <name type="scientific">Clostridium botulinum</name>
    <dbReference type="NCBI Taxonomy" id="1491"/>
    <lineage>
        <taxon>Bacteria</taxon>
        <taxon>Bacillati</taxon>
        <taxon>Bacillota</taxon>
        <taxon>Clostridia</taxon>
        <taxon>Eubacteriales</taxon>
        <taxon>Clostridiaceae</taxon>
        <taxon>Clostridium</taxon>
    </lineage>
</organism>
<reference evidence="6" key="4">
    <citation type="submission" date="2021-02" db="EMBL/GenBank/DDBJ databases">
        <authorList>
            <person name="Dover N."/>
            <person name="Barash J.R."/>
            <person name="Bell J.M."/>
            <person name="Sylvester M.D."/>
            <person name="Arnon S."/>
        </authorList>
    </citation>
    <scope>NUCLEOTIDE SEQUENCE</scope>
    <source>
        <strain evidence="6">IBCA10-7060</strain>
    </source>
</reference>
<dbReference type="Proteomes" id="UP000482543">
    <property type="component" value="Unassembled WGS sequence"/>
</dbReference>
<gene>
    <name evidence="2" type="ORF">C3B64_08030</name>
    <name evidence="5" type="ORF">FC871_05040</name>
    <name evidence="4" type="ORF">FC964_06960</name>
    <name evidence="3" type="ORF">FCV25_13025</name>
    <name evidence="6" type="ORF">JQS73_16225</name>
</gene>
<evidence type="ECO:0000313" key="4">
    <source>
        <dbReference type="EMBL" id="NFI21126.1"/>
    </source>
</evidence>
<dbReference type="EMBL" id="SWND01000007">
    <property type="protein sequence ID" value="NFF02673.1"/>
    <property type="molecule type" value="Genomic_DNA"/>
</dbReference>
<dbReference type="GeneID" id="5187258"/>
<evidence type="ECO:0000313" key="6">
    <source>
        <dbReference type="EMBL" id="QRI52956.1"/>
    </source>
</evidence>
<accession>A0A0A2H9V1</accession>
<evidence type="ECO:0000313" key="5">
    <source>
        <dbReference type="EMBL" id="NFJ07861.1"/>
    </source>
</evidence>
<dbReference type="RefSeq" id="WP_003403495.1">
    <property type="nucleotide sequence ID" value="NZ_AP014696.1"/>
</dbReference>
<keyword evidence="1" id="KW-0812">Transmembrane</keyword>
<dbReference type="OMA" id="NFSINIM"/>
<dbReference type="Proteomes" id="UP000238070">
    <property type="component" value="Chromosome"/>
</dbReference>
<dbReference type="Proteomes" id="UP000663464">
    <property type="component" value="Chromosome"/>
</dbReference>
<dbReference type="Proteomes" id="UP000480039">
    <property type="component" value="Unassembled WGS sequence"/>
</dbReference>
<protein>
    <submittedName>
        <fullName evidence="4">DUF4321 domain-containing protein</fullName>
    </submittedName>
</protein>
<keyword evidence="1" id="KW-1133">Transmembrane helix</keyword>
<evidence type="ECO:0000313" key="9">
    <source>
        <dbReference type="Proteomes" id="UP000480039"/>
    </source>
</evidence>
<dbReference type="EMBL" id="CP027776">
    <property type="protein sequence ID" value="AVP64207.1"/>
    <property type="molecule type" value="Genomic_DNA"/>
</dbReference>
<reference evidence="8 9" key="3">
    <citation type="submission" date="2019-04" db="EMBL/GenBank/DDBJ databases">
        <title>Genome sequencing of Clostridium botulinum Groups I-IV and Clostridium butyricum.</title>
        <authorList>
            <person name="Brunt J."/>
            <person name="Van Vliet A.H.M."/>
            <person name="Stringer S.C."/>
            <person name="Carter A.T."/>
            <person name="Peck M.W."/>
        </authorList>
    </citation>
    <scope>NUCLEOTIDE SEQUENCE [LARGE SCALE GENOMIC DNA]</scope>
    <source>
        <strain evidence="5 9">Colworth BL30</strain>
        <strain evidence="4 10">IFR 15/034</strain>
        <strain evidence="3 8">IFR 18/054</strain>
    </source>
</reference>
<dbReference type="InterPro" id="IPR025470">
    <property type="entry name" value="DUF4321"/>
</dbReference>
<reference evidence="2 7" key="2">
    <citation type="submission" date="2018-01" db="EMBL/GenBank/DDBJ databases">
        <title>Genetic Diversity of Clostridium botulinum in seafood.</title>
        <authorList>
            <person name="Athira V."/>
            <person name="Arun Jyothi P.V."/>
            <person name="Lalitha K.V."/>
            <person name="Joseph T.C."/>
        </authorList>
    </citation>
    <scope>NUCLEOTIDE SEQUENCE [LARGE SCALE GENOMIC DNA]</scope>
    <source>
        <strain evidence="2 7">Mfbjulcb5</strain>
    </source>
</reference>
<dbReference type="Proteomes" id="UP000472521">
    <property type="component" value="Unassembled WGS sequence"/>
</dbReference>
<keyword evidence="1" id="KW-0472">Membrane</keyword>
<evidence type="ECO:0000313" key="10">
    <source>
        <dbReference type="Proteomes" id="UP000482543"/>
    </source>
</evidence>
<evidence type="ECO:0000313" key="3">
    <source>
        <dbReference type="EMBL" id="NFF02673.1"/>
    </source>
</evidence>
<evidence type="ECO:0000313" key="8">
    <source>
        <dbReference type="Proteomes" id="UP000472521"/>
    </source>
</evidence>
<evidence type="ECO:0000313" key="11">
    <source>
        <dbReference type="Proteomes" id="UP000663464"/>
    </source>
</evidence>
<feature type="transmembrane region" description="Helical" evidence="1">
    <location>
        <begin position="60"/>
        <end position="83"/>
    </location>
</feature>
<dbReference type="EMBL" id="CP069280">
    <property type="protein sequence ID" value="QRI52956.1"/>
    <property type="molecule type" value="Genomic_DNA"/>
</dbReference>
<name>A0A0A2H9V1_CLOBO</name>
<evidence type="ECO:0000256" key="1">
    <source>
        <dbReference type="SAM" id="Phobius"/>
    </source>
</evidence>